<comment type="caution">
    <text evidence="2">The sequence shown here is derived from an EMBL/GenBank/DDBJ whole genome shotgun (WGS) entry which is preliminary data.</text>
</comment>
<evidence type="ECO:0000313" key="2">
    <source>
        <dbReference type="EMBL" id="GLX84374.1"/>
    </source>
</evidence>
<protein>
    <recommendedName>
        <fullName evidence="4">DUF3450 family protein</fullName>
    </recommendedName>
</protein>
<sequence>MNKVIGLLLVLLIGVTGYLATANNKMSEENAKLTKKLIEKEQDYSWLERELQVTKRELDKMIREKTNLAKASGNGEAQMSGRVSNSLSKKNTQTQKVQAKHKNAQQLLENERVTANGKRL</sequence>
<gene>
    <name evidence="2" type="ORF">tloyanaT_06260</name>
</gene>
<name>A0ABQ6H8Q5_9GAMM</name>
<evidence type="ECO:0000313" key="3">
    <source>
        <dbReference type="Proteomes" id="UP001157134"/>
    </source>
</evidence>
<dbReference type="EMBL" id="BSSV01000001">
    <property type="protein sequence ID" value="GLX84374.1"/>
    <property type="molecule type" value="Genomic_DNA"/>
</dbReference>
<proteinExistence type="predicted"/>
<reference evidence="2 3" key="1">
    <citation type="submission" date="2023-03" db="EMBL/GenBank/DDBJ databases">
        <title>Thalassotalea loyana LMG 22536T draft genome sequence.</title>
        <authorList>
            <person name="Sawabe T."/>
        </authorList>
    </citation>
    <scope>NUCLEOTIDE SEQUENCE [LARGE SCALE GENOMIC DNA]</scope>
    <source>
        <strain evidence="2 3">LMG 22536</strain>
    </source>
</reference>
<organism evidence="2 3">
    <name type="scientific">Thalassotalea loyana</name>
    <dbReference type="NCBI Taxonomy" id="280483"/>
    <lineage>
        <taxon>Bacteria</taxon>
        <taxon>Pseudomonadati</taxon>
        <taxon>Pseudomonadota</taxon>
        <taxon>Gammaproteobacteria</taxon>
        <taxon>Alteromonadales</taxon>
        <taxon>Colwelliaceae</taxon>
        <taxon>Thalassotalea</taxon>
    </lineage>
</organism>
<dbReference type="Proteomes" id="UP001157134">
    <property type="component" value="Unassembled WGS sequence"/>
</dbReference>
<evidence type="ECO:0008006" key="4">
    <source>
        <dbReference type="Google" id="ProtNLM"/>
    </source>
</evidence>
<dbReference type="RefSeq" id="WP_284295932.1">
    <property type="nucleotide sequence ID" value="NZ_BSSV01000001.1"/>
</dbReference>
<evidence type="ECO:0000256" key="1">
    <source>
        <dbReference type="SAM" id="MobiDB-lite"/>
    </source>
</evidence>
<feature type="compositionally biased region" description="Polar residues" evidence="1">
    <location>
        <begin position="75"/>
        <end position="97"/>
    </location>
</feature>
<keyword evidence="3" id="KW-1185">Reference proteome</keyword>
<feature type="region of interest" description="Disordered" evidence="1">
    <location>
        <begin position="66"/>
        <end position="120"/>
    </location>
</feature>
<accession>A0ABQ6H8Q5</accession>